<evidence type="ECO:0000256" key="7">
    <source>
        <dbReference type="ARBA" id="ARBA00022840"/>
    </source>
</evidence>
<keyword evidence="2 12" id="KW-0639">Primosome</keyword>
<dbReference type="NCBIfam" id="NF004384">
    <property type="entry name" value="PRK05748.1"/>
    <property type="match status" value="1"/>
</dbReference>
<dbReference type="CDD" id="cd00984">
    <property type="entry name" value="DnaB_C"/>
    <property type="match status" value="1"/>
</dbReference>
<evidence type="ECO:0000256" key="10">
    <source>
        <dbReference type="ARBA" id="ARBA00048954"/>
    </source>
</evidence>
<dbReference type="SUPFAM" id="SSF52540">
    <property type="entry name" value="P-loop containing nucleoside triphosphate hydrolases"/>
    <property type="match status" value="1"/>
</dbReference>
<evidence type="ECO:0000256" key="1">
    <source>
        <dbReference type="ARBA" id="ARBA00008428"/>
    </source>
</evidence>
<dbReference type="PANTHER" id="PTHR30153">
    <property type="entry name" value="REPLICATIVE DNA HELICASE DNAB"/>
    <property type="match status" value="1"/>
</dbReference>
<evidence type="ECO:0000256" key="5">
    <source>
        <dbReference type="ARBA" id="ARBA00022801"/>
    </source>
</evidence>
<evidence type="ECO:0000313" key="15">
    <source>
        <dbReference type="Proteomes" id="UP000244338"/>
    </source>
</evidence>
<dbReference type="InterPro" id="IPR016136">
    <property type="entry name" value="DNA_helicase_N/primase_C"/>
</dbReference>
<keyword evidence="8 12" id="KW-0238">DNA-binding</keyword>
<keyword evidence="5 12" id="KW-0378">Hydrolase</keyword>
<evidence type="ECO:0000256" key="2">
    <source>
        <dbReference type="ARBA" id="ARBA00022515"/>
    </source>
</evidence>
<dbReference type="Pfam" id="PF00772">
    <property type="entry name" value="DnaB"/>
    <property type="match status" value="1"/>
</dbReference>
<dbReference type="Gene3D" id="1.10.860.10">
    <property type="entry name" value="DNAb Helicase, Chain A"/>
    <property type="match status" value="1"/>
</dbReference>
<dbReference type="InterPro" id="IPR007693">
    <property type="entry name" value="DNA_helicase_DnaB-like_N"/>
</dbReference>
<evidence type="ECO:0000256" key="12">
    <source>
        <dbReference type="RuleBase" id="RU362085"/>
    </source>
</evidence>
<dbReference type="EMBL" id="PEBX01000123">
    <property type="protein sequence ID" value="PTQ55399.1"/>
    <property type="molecule type" value="Genomic_DNA"/>
</dbReference>
<dbReference type="GO" id="GO:1990077">
    <property type="term" value="C:primosome complex"/>
    <property type="evidence" value="ECO:0007669"/>
    <property type="project" value="UniProtKB-UniRule"/>
</dbReference>
<dbReference type="AlphaFoldDB" id="A0A2R6XY95"/>
<comment type="function">
    <text evidence="12">The main replicative DNA helicase, it participates in initiation and elongation during chromosome replication. Travels ahead of the DNA replisome, separating dsDNA into templates for DNA synthesis. A processive ATP-dependent 5'-3' DNA helicase it has DNA-dependent ATPase activity.</text>
</comment>
<dbReference type="InterPro" id="IPR007694">
    <property type="entry name" value="DNA_helicase_DnaB-like_C"/>
</dbReference>
<keyword evidence="6 12" id="KW-0347">Helicase</keyword>
<evidence type="ECO:0000256" key="3">
    <source>
        <dbReference type="ARBA" id="ARBA00022705"/>
    </source>
</evidence>
<organism evidence="14 15">
    <name type="scientific">Candidatus Carbonibacillus altaicus</name>
    <dbReference type="NCBI Taxonomy" id="2163959"/>
    <lineage>
        <taxon>Bacteria</taxon>
        <taxon>Bacillati</taxon>
        <taxon>Bacillota</taxon>
        <taxon>Bacilli</taxon>
        <taxon>Bacillales</taxon>
        <taxon>Candidatus Carbonibacillus</taxon>
    </lineage>
</organism>
<dbReference type="InterPro" id="IPR007692">
    <property type="entry name" value="DNA_helicase_DnaB"/>
</dbReference>
<dbReference type="GO" id="GO:0005524">
    <property type="term" value="F:ATP binding"/>
    <property type="evidence" value="ECO:0007669"/>
    <property type="project" value="UniProtKB-UniRule"/>
</dbReference>
<dbReference type="FunFam" id="3.40.50.300:FF:000076">
    <property type="entry name" value="Replicative DNA helicase"/>
    <property type="match status" value="1"/>
</dbReference>
<keyword evidence="7 12" id="KW-0067">ATP-binding</keyword>
<evidence type="ECO:0000256" key="9">
    <source>
        <dbReference type="ARBA" id="ARBA00023235"/>
    </source>
</evidence>
<dbReference type="PROSITE" id="PS51199">
    <property type="entry name" value="SF4_HELICASE"/>
    <property type="match status" value="1"/>
</dbReference>
<reference evidence="15" key="1">
    <citation type="journal article" date="2018" name="Sci. Rep.">
        <title>Lignite coal burning seam in the remote Altai Mountains harbors a hydrogen-driven thermophilic microbial community.</title>
        <authorList>
            <person name="Kadnikov V.V."/>
            <person name="Mardanov A.V."/>
            <person name="Ivasenko D.A."/>
            <person name="Antsiferov D.V."/>
            <person name="Beletsky A.V."/>
            <person name="Karnachuk O.V."/>
            <person name="Ravin N.V."/>
        </authorList>
    </citation>
    <scope>NUCLEOTIDE SEQUENCE [LARGE SCALE GENOMIC DNA]</scope>
</reference>
<gene>
    <name evidence="14" type="ORF">BSOLF_2213</name>
</gene>
<evidence type="ECO:0000313" key="14">
    <source>
        <dbReference type="EMBL" id="PTQ55399.1"/>
    </source>
</evidence>
<comment type="similarity">
    <text evidence="1 12">Belongs to the helicase family. DnaB subfamily.</text>
</comment>
<dbReference type="FunFam" id="1.10.860.10:FF:000001">
    <property type="entry name" value="Replicative DNA helicase"/>
    <property type="match status" value="1"/>
</dbReference>
<dbReference type="GO" id="GO:0043139">
    <property type="term" value="F:5'-3' DNA helicase activity"/>
    <property type="evidence" value="ECO:0007669"/>
    <property type="project" value="UniProtKB-EC"/>
</dbReference>
<dbReference type="Pfam" id="PF03796">
    <property type="entry name" value="DnaB_C"/>
    <property type="match status" value="1"/>
</dbReference>
<dbReference type="GO" id="GO:0006269">
    <property type="term" value="P:DNA replication, synthesis of primer"/>
    <property type="evidence" value="ECO:0007669"/>
    <property type="project" value="UniProtKB-UniRule"/>
</dbReference>
<keyword evidence="3 12" id="KW-0235">DNA replication</keyword>
<sequence>MEAMFERTPPHSLEAEQAVLGSILLDGEKILAVSEIIGPEDFYRGAHGRIYQTMLNIAEAGEPIDLITVSAALHAERALEDIGGAQYLTALLESVPTAANATYYAGIVAEKSLLRQLIRQATNIIESAYMAADEANHILVEAERRIGQLAIRHTQKDFIPIADVLRDLYLEIERSAKQEAPPPGLTSGFHDLDGLLGGFKKNDLIIIAARPSVGKTAFALNIAQNIAIRHGQPVAMFSLEMSVEQLAWRMLAAEATLSTQTLRKGQLAEKDWEKLVFALTALGEAPIYIDDTPGITTMDMRARLKRLMREVGPLGLVVIDYLQLITGRLRGGENRQQEISDISRQLKSLARELEVPVIALSQLSRAVESRQDKRPMLSDLRDSGSIEQDADIVAFLYRDDYYNPETDEKNIVEIIVAKHRNGPTGRIKLAFLKEFNKFVNIARPYQEAMITE</sequence>
<evidence type="ECO:0000256" key="11">
    <source>
        <dbReference type="NCBIfam" id="TIGR00665"/>
    </source>
</evidence>
<dbReference type="GO" id="GO:0005829">
    <property type="term" value="C:cytosol"/>
    <property type="evidence" value="ECO:0007669"/>
    <property type="project" value="TreeGrafter"/>
</dbReference>
<dbReference type="SUPFAM" id="SSF48024">
    <property type="entry name" value="N-terminal domain of DnaB helicase"/>
    <property type="match status" value="1"/>
</dbReference>
<evidence type="ECO:0000256" key="6">
    <source>
        <dbReference type="ARBA" id="ARBA00022806"/>
    </source>
</evidence>
<dbReference type="GO" id="GO:0016887">
    <property type="term" value="F:ATP hydrolysis activity"/>
    <property type="evidence" value="ECO:0007669"/>
    <property type="project" value="RHEA"/>
</dbReference>
<keyword evidence="4 12" id="KW-0547">Nucleotide-binding</keyword>
<dbReference type="GO" id="GO:0003677">
    <property type="term" value="F:DNA binding"/>
    <property type="evidence" value="ECO:0007669"/>
    <property type="project" value="UniProtKB-UniRule"/>
</dbReference>
<dbReference type="InterPro" id="IPR003593">
    <property type="entry name" value="AAA+_ATPase"/>
</dbReference>
<dbReference type="PANTHER" id="PTHR30153:SF2">
    <property type="entry name" value="REPLICATIVE DNA HELICASE"/>
    <property type="match status" value="1"/>
</dbReference>
<feature type="domain" description="SF4 helicase" evidence="13">
    <location>
        <begin position="178"/>
        <end position="445"/>
    </location>
</feature>
<evidence type="ECO:0000256" key="8">
    <source>
        <dbReference type="ARBA" id="ARBA00023125"/>
    </source>
</evidence>
<accession>A0A2R6XY95</accession>
<protein>
    <recommendedName>
        <fullName evidence="11 12">Replicative DNA helicase</fullName>
        <ecNumber evidence="11 12">5.6.2.3</ecNumber>
    </recommendedName>
</protein>
<dbReference type="NCBIfam" id="TIGR00665">
    <property type="entry name" value="DnaB"/>
    <property type="match status" value="1"/>
</dbReference>
<dbReference type="Proteomes" id="UP000244338">
    <property type="component" value="Unassembled WGS sequence"/>
</dbReference>
<keyword evidence="9" id="KW-0413">Isomerase</keyword>
<dbReference type="Gene3D" id="3.40.50.300">
    <property type="entry name" value="P-loop containing nucleotide triphosphate hydrolases"/>
    <property type="match status" value="1"/>
</dbReference>
<proteinExistence type="inferred from homology"/>
<dbReference type="SMART" id="SM00382">
    <property type="entry name" value="AAA"/>
    <property type="match status" value="1"/>
</dbReference>
<name>A0A2R6XY95_9BACL</name>
<evidence type="ECO:0000256" key="4">
    <source>
        <dbReference type="ARBA" id="ARBA00022741"/>
    </source>
</evidence>
<dbReference type="GO" id="GO:0042802">
    <property type="term" value="F:identical protein binding"/>
    <property type="evidence" value="ECO:0007669"/>
    <property type="project" value="UniProtKB-ARBA"/>
</dbReference>
<comment type="catalytic activity">
    <reaction evidence="10 12">
        <text>ATP + H2O = ADP + phosphate + H(+)</text>
        <dbReference type="Rhea" id="RHEA:13065"/>
        <dbReference type="ChEBI" id="CHEBI:15377"/>
        <dbReference type="ChEBI" id="CHEBI:15378"/>
        <dbReference type="ChEBI" id="CHEBI:30616"/>
        <dbReference type="ChEBI" id="CHEBI:43474"/>
        <dbReference type="ChEBI" id="CHEBI:456216"/>
        <dbReference type="EC" id="5.6.2.3"/>
    </reaction>
</comment>
<comment type="caution">
    <text evidence="14">The sequence shown here is derived from an EMBL/GenBank/DDBJ whole genome shotgun (WGS) entry which is preliminary data.</text>
</comment>
<dbReference type="InterPro" id="IPR036185">
    <property type="entry name" value="DNA_heli_DnaB-like_N_sf"/>
</dbReference>
<dbReference type="InterPro" id="IPR027417">
    <property type="entry name" value="P-loop_NTPase"/>
</dbReference>
<dbReference type="EC" id="5.6.2.3" evidence="11 12"/>
<evidence type="ECO:0000259" key="13">
    <source>
        <dbReference type="PROSITE" id="PS51199"/>
    </source>
</evidence>